<gene>
    <name evidence="1" type="ORF">ACFP3V_13095</name>
</gene>
<evidence type="ECO:0000313" key="2">
    <source>
        <dbReference type="Proteomes" id="UP001596174"/>
    </source>
</evidence>
<protein>
    <submittedName>
        <fullName evidence="1">Uncharacterized protein</fullName>
    </submittedName>
</protein>
<reference evidence="2" key="1">
    <citation type="journal article" date="2019" name="Int. J. Syst. Evol. Microbiol.">
        <title>The Global Catalogue of Microorganisms (GCM) 10K type strain sequencing project: providing services to taxonomists for standard genome sequencing and annotation.</title>
        <authorList>
            <consortium name="The Broad Institute Genomics Platform"/>
            <consortium name="The Broad Institute Genome Sequencing Center for Infectious Disease"/>
            <person name="Wu L."/>
            <person name="Ma J."/>
        </authorList>
    </citation>
    <scope>NUCLEOTIDE SEQUENCE [LARGE SCALE GENOMIC DNA]</scope>
    <source>
        <strain evidence="2">JCM 4816</strain>
    </source>
</reference>
<dbReference type="RefSeq" id="WP_380583146.1">
    <property type="nucleotide sequence ID" value="NZ_JBHSQJ010000049.1"/>
</dbReference>
<comment type="caution">
    <text evidence="1">The sequence shown here is derived from an EMBL/GenBank/DDBJ whole genome shotgun (WGS) entry which is preliminary data.</text>
</comment>
<proteinExistence type="predicted"/>
<sequence>MGQAKKIATYALVIFVLYTIITQPARAAQLVQDGFTGISTAAKAFGTFMTNLVK</sequence>
<organism evidence="1 2">
    <name type="scientific">Streptacidiphilus monticola</name>
    <dbReference type="NCBI Taxonomy" id="2161674"/>
    <lineage>
        <taxon>Bacteria</taxon>
        <taxon>Bacillati</taxon>
        <taxon>Actinomycetota</taxon>
        <taxon>Actinomycetes</taxon>
        <taxon>Kitasatosporales</taxon>
        <taxon>Streptomycetaceae</taxon>
        <taxon>Streptacidiphilus</taxon>
    </lineage>
</organism>
<accession>A0ABW1G0D8</accession>
<evidence type="ECO:0000313" key="1">
    <source>
        <dbReference type="EMBL" id="MFC5908146.1"/>
    </source>
</evidence>
<name>A0ABW1G0D8_9ACTN</name>
<dbReference type="EMBL" id="JBHSQJ010000049">
    <property type="protein sequence ID" value="MFC5908146.1"/>
    <property type="molecule type" value="Genomic_DNA"/>
</dbReference>
<keyword evidence="2" id="KW-1185">Reference proteome</keyword>
<dbReference type="Proteomes" id="UP001596174">
    <property type="component" value="Unassembled WGS sequence"/>
</dbReference>